<evidence type="ECO:0000313" key="1">
    <source>
        <dbReference type="EMBL" id="PCI98178.1"/>
    </source>
</evidence>
<proteinExistence type="predicted"/>
<organism evidence="1">
    <name type="scientific">OCS116 cluster bacterium</name>
    <dbReference type="NCBI Taxonomy" id="2030921"/>
    <lineage>
        <taxon>Bacteria</taxon>
        <taxon>Pseudomonadati</taxon>
        <taxon>Pseudomonadota</taxon>
        <taxon>Alphaproteobacteria</taxon>
        <taxon>OCS116 cluster</taxon>
    </lineage>
</organism>
<accession>A0A2A4YTJ1</accession>
<dbReference type="InterPro" id="IPR032710">
    <property type="entry name" value="NTF2-like_dom_sf"/>
</dbReference>
<name>A0A2A4YTJ1_9PROT</name>
<comment type="caution">
    <text evidence="1">The sequence shown here is derived from an EMBL/GenBank/DDBJ whole genome shotgun (WGS) entry which is preliminary data.</text>
</comment>
<evidence type="ECO:0008006" key="2">
    <source>
        <dbReference type="Google" id="ProtNLM"/>
    </source>
</evidence>
<sequence length="134" mass="15990">MHSRLINQYINIFDTLHLDDLYDLLAENFHFKNPRMEIFGKQNYIKYAKDCYGIFATETIQLTKHNETEYTHEYYVSLFDTSWQIFDKIHVYEDVFIVNGLIDKAESRYEMDAISKGALQRIINAIEKHGNVRK</sequence>
<protein>
    <recommendedName>
        <fullName evidence="2">SnoaL-like domain-containing protein</fullName>
    </recommendedName>
</protein>
<dbReference type="SUPFAM" id="SSF54427">
    <property type="entry name" value="NTF2-like"/>
    <property type="match status" value="1"/>
</dbReference>
<gene>
    <name evidence="1" type="ORF">COB13_14055</name>
</gene>
<dbReference type="AlphaFoldDB" id="A0A2A4YTJ1"/>
<reference key="1">
    <citation type="submission" date="2017-08" db="EMBL/GenBank/DDBJ databases">
        <title>A dynamic microbial community with high functional redundancy inhabits the cold, oxic subseafloor aquifer.</title>
        <authorList>
            <person name="Tully B.J."/>
            <person name="Wheat C.G."/>
            <person name="Glazer B.T."/>
            <person name="Huber J.A."/>
        </authorList>
    </citation>
    <scope>NUCLEOTIDE SEQUENCE [LARGE SCALE GENOMIC DNA]</scope>
</reference>
<reference evidence="1" key="2">
    <citation type="journal article" date="2018" name="ISME J.">
        <title>A dynamic microbial community with high functional redundancy inhabits the cold, oxic subseafloor aquifer.</title>
        <authorList>
            <person name="Tully B.J."/>
            <person name="Wheat C.G."/>
            <person name="Glazer B.T."/>
            <person name="Huber J.A."/>
        </authorList>
    </citation>
    <scope>NUCLEOTIDE SEQUENCE</scope>
    <source>
        <strain evidence="1">NORP83</strain>
    </source>
</reference>
<dbReference type="EMBL" id="NVUS01000023">
    <property type="protein sequence ID" value="PCI98178.1"/>
    <property type="molecule type" value="Genomic_DNA"/>
</dbReference>